<dbReference type="AlphaFoldDB" id="A0AAF0E4Q5"/>
<dbReference type="EMBL" id="CP119937">
    <property type="protein sequence ID" value="WFD03492.1"/>
    <property type="molecule type" value="Genomic_DNA"/>
</dbReference>
<dbReference type="PANTHER" id="PTHR21456:SF1">
    <property type="entry name" value="C2 NT-TYPE DOMAIN-CONTAINING PROTEIN"/>
    <property type="match status" value="1"/>
</dbReference>
<feature type="compositionally biased region" description="Low complexity" evidence="1">
    <location>
        <begin position="177"/>
        <end position="187"/>
    </location>
</feature>
<protein>
    <recommendedName>
        <fullName evidence="2">C2 NT-type domain-containing protein</fullName>
    </recommendedName>
</protein>
<feature type="region of interest" description="Disordered" evidence="1">
    <location>
        <begin position="231"/>
        <end position="251"/>
    </location>
</feature>
<sequence length="577" mass="62646">MSSLLSPFHLGPKHVYFHVTVTLHEMINVPLLSGEFALSWKVQHAVSSSSRKGSSVLSQLLAEMDERPKITVNTSNEGLGVRRSESTRRVPSADVDAADSVRSGESQAVFASPASETSAGTGAREGIRSPKRGGGADSNGSVESLAESAIDGPRSPTEPTWNRLRQLRDDPRRSRNRSGSFSGRGPSANAPGLYTESKGQTAFERLQKHTVKYDRKIEVVVRVPIGKADVPDVERDTDSAKSPRPDATAAGGVLGETNMFIKVEQQVRSVSGSKTQEQETHSTFGSVQLNLAEYAPPSLASAPPSTSSSSHTSGSSTGVRTETRQYLLDDCMANALLRLTVEARYLGAAPVPYRVPPIHGGIVDLASIMAPEPSEVPELEAGPEVDSESLAEQRVEWTQEHPGLEWHYKLPMSQLFHTTAVCPEHLRTQDADEPAEHASGTQLQACDASAPRLMYCDTNTERLIDDLFEGHLGPAADEREPPTPLSPTTQQQHTTQARRRWDKLVQSVGAIALQADPTRPLRQASHRREGSVHSTESDEESSHLQSPLSLHTPRLGEFVDMLRHNLSSGDAERERAS</sequence>
<dbReference type="PROSITE" id="PS51840">
    <property type="entry name" value="C2_NT"/>
    <property type="match status" value="1"/>
</dbReference>
<feature type="compositionally biased region" description="Basic and acidic residues" evidence="1">
    <location>
        <begin position="231"/>
        <end position="244"/>
    </location>
</feature>
<keyword evidence="4" id="KW-1185">Reference proteome</keyword>
<dbReference type="PANTHER" id="PTHR21456">
    <property type="entry name" value="FAMILY WITH SEQUENCE SIMILARITY 102"/>
    <property type="match status" value="1"/>
</dbReference>
<reference evidence="3" key="1">
    <citation type="submission" date="2023-03" db="EMBL/GenBank/DDBJ databases">
        <title>Mating type loci evolution in Malassezia.</title>
        <authorList>
            <person name="Coelho M.A."/>
        </authorList>
    </citation>
    <scope>NUCLEOTIDE SEQUENCE</scope>
    <source>
        <strain evidence="3">CBS 7876</strain>
    </source>
</reference>
<feature type="region of interest" description="Disordered" evidence="1">
    <location>
        <begin position="511"/>
        <end position="549"/>
    </location>
</feature>
<feature type="compositionally biased region" description="Low complexity" evidence="1">
    <location>
        <begin position="296"/>
        <end position="317"/>
    </location>
</feature>
<feature type="region of interest" description="Disordered" evidence="1">
    <location>
        <begin position="71"/>
        <end position="198"/>
    </location>
</feature>
<evidence type="ECO:0000313" key="3">
    <source>
        <dbReference type="EMBL" id="WFD03492.1"/>
    </source>
</evidence>
<name>A0AAF0E4Q5_9BASI</name>
<gene>
    <name evidence="3" type="ORF">MOBT1_002183</name>
</gene>
<evidence type="ECO:0000256" key="1">
    <source>
        <dbReference type="SAM" id="MobiDB-lite"/>
    </source>
</evidence>
<evidence type="ECO:0000313" key="4">
    <source>
        <dbReference type="Proteomes" id="UP001214603"/>
    </source>
</evidence>
<feature type="domain" description="C2 NT-type" evidence="2">
    <location>
        <begin position="7"/>
        <end position="345"/>
    </location>
</feature>
<proteinExistence type="predicted"/>
<feature type="region of interest" description="Disordered" evidence="1">
    <location>
        <begin position="472"/>
        <end position="499"/>
    </location>
</feature>
<organism evidence="3 4">
    <name type="scientific">Malassezia obtusa</name>
    <dbReference type="NCBI Taxonomy" id="76774"/>
    <lineage>
        <taxon>Eukaryota</taxon>
        <taxon>Fungi</taxon>
        <taxon>Dikarya</taxon>
        <taxon>Basidiomycota</taxon>
        <taxon>Ustilaginomycotina</taxon>
        <taxon>Malasseziomycetes</taxon>
        <taxon>Malasseziales</taxon>
        <taxon>Malasseziaceae</taxon>
        <taxon>Malassezia</taxon>
    </lineage>
</organism>
<dbReference type="InterPro" id="IPR019448">
    <property type="entry name" value="NT-C2"/>
</dbReference>
<accession>A0AAF0E4Q5</accession>
<evidence type="ECO:0000259" key="2">
    <source>
        <dbReference type="PROSITE" id="PS51840"/>
    </source>
</evidence>
<dbReference type="InterPro" id="IPR039931">
    <property type="entry name" value="EEIG1/2-like"/>
</dbReference>
<feature type="region of interest" description="Disordered" evidence="1">
    <location>
        <begin position="296"/>
        <end position="320"/>
    </location>
</feature>
<feature type="compositionally biased region" description="Low complexity" evidence="1">
    <location>
        <begin position="486"/>
        <end position="495"/>
    </location>
</feature>
<dbReference type="Proteomes" id="UP001214603">
    <property type="component" value="Chromosome 4"/>
</dbReference>